<dbReference type="Gene3D" id="2.40.10.10">
    <property type="entry name" value="Trypsin-like serine proteases"/>
    <property type="match status" value="1"/>
</dbReference>
<dbReference type="PATRIC" id="fig|1283301.3.peg.4974"/>
<feature type="region of interest" description="Disordered" evidence="1">
    <location>
        <begin position="214"/>
        <end position="234"/>
    </location>
</feature>
<organism evidence="2 3">
    <name type="scientific">Streptomyces afghaniensis 772</name>
    <dbReference type="NCBI Taxonomy" id="1283301"/>
    <lineage>
        <taxon>Bacteria</taxon>
        <taxon>Bacillati</taxon>
        <taxon>Actinomycetota</taxon>
        <taxon>Actinomycetes</taxon>
        <taxon>Kitasatosporales</taxon>
        <taxon>Streptomycetaceae</taxon>
        <taxon>Streptomyces</taxon>
    </lineage>
</organism>
<evidence type="ECO:0008006" key="4">
    <source>
        <dbReference type="Google" id="ProtNLM"/>
    </source>
</evidence>
<accession>S4NHK6</accession>
<dbReference type="HOGENOM" id="CLU_986677_0_0_11"/>
<dbReference type="Proteomes" id="UP000015001">
    <property type="component" value="Unassembled WGS sequence"/>
</dbReference>
<dbReference type="SUPFAM" id="SSF50494">
    <property type="entry name" value="Trypsin-like serine proteases"/>
    <property type="match status" value="1"/>
</dbReference>
<dbReference type="RefSeq" id="WP_020273894.1">
    <property type="nucleotide sequence ID" value="NZ_KE354236.1"/>
</dbReference>
<comment type="caution">
    <text evidence="2">The sequence shown here is derived from an EMBL/GenBank/DDBJ whole genome shotgun (WGS) entry which is preliminary data.</text>
</comment>
<proteinExistence type="predicted"/>
<name>S4NHK6_9ACTN</name>
<feature type="compositionally biased region" description="Basic and acidic residues" evidence="1">
    <location>
        <begin position="214"/>
        <end position="233"/>
    </location>
</feature>
<evidence type="ECO:0000313" key="2">
    <source>
        <dbReference type="EMBL" id="EPJ37909.1"/>
    </source>
</evidence>
<gene>
    <name evidence="2" type="ORF">STAFG_5003</name>
</gene>
<dbReference type="InterPro" id="IPR043504">
    <property type="entry name" value="Peptidase_S1_PA_chymotrypsin"/>
</dbReference>
<protein>
    <recommendedName>
        <fullName evidence="4">Peptidase S1 domain-containing protein</fullName>
    </recommendedName>
</protein>
<keyword evidence="3" id="KW-1185">Reference proteome</keyword>
<dbReference type="OrthoDB" id="4153693at2"/>
<evidence type="ECO:0000313" key="3">
    <source>
        <dbReference type="Proteomes" id="UP000015001"/>
    </source>
</evidence>
<dbReference type="InterPro" id="IPR009003">
    <property type="entry name" value="Peptidase_S1_PA"/>
</dbReference>
<feature type="region of interest" description="Disordered" evidence="1">
    <location>
        <begin position="142"/>
        <end position="164"/>
    </location>
</feature>
<dbReference type="EMBL" id="AOPY01001479">
    <property type="protein sequence ID" value="EPJ37909.1"/>
    <property type="molecule type" value="Genomic_DNA"/>
</dbReference>
<sequence>MSDQEYWVHIGEEDRHLGAGFLLTREYVLTALHCLRRRSSDDARLVLELADGRRVHGWLCDVAEDVDLALIAVAEAHSHRLPLASPTDRPRPGVAWRGAYAPPGENTQLSGRITHVPYRYRSRAGGAFTGVQLTVEQELGDYSGYSGSPVDTDAGSPGEPEPEERSVVGILMEQQLSREDHVSGTNVLVAASVLHAFEVFSAFHMERLKELTSRPGRQELVPRPRRSEEREEAAQSLVTNADLYLRRIREWEESAVIPRAVADEERRSALRMLRERLLGDGGGGA</sequence>
<reference evidence="2 3" key="1">
    <citation type="submission" date="2013-02" db="EMBL/GenBank/DDBJ databases">
        <title>Draft Genome Sequence of Streptomyces afghaniensis, Which Produces Compounds of the Julimycin B-Complex.</title>
        <authorList>
            <person name="Gruening B.A."/>
            <person name="Praeg A."/>
            <person name="Erxleben A."/>
            <person name="Guenther S."/>
            <person name="Fiedler H.-P."/>
            <person name="Goodfellow M."/>
            <person name="Mueller M."/>
        </authorList>
    </citation>
    <scope>NUCLEOTIDE SEQUENCE [LARGE SCALE GENOMIC DNA]</scope>
    <source>
        <strain evidence="2 3">772</strain>
    </source>
</reference>
<dbReference type="AlphaFoldDB" id="S4NHK6"/>
<dbReference type="Pfam" id="PF13365">
    <property type="entry name" value="Trypsin_2"/>
    <property type="match status" value="1"/>
</dbReference>
<evidence type="ECO:0000256" key="1">
    <source>
        <dbReference type="SAM" id="MobiDB-lite"/>
    </source>
</evidence>